<gene>
    <name evidence="3" type="ORF">BZG36_01139</name>
</gene>
<dbReference type="PANTHER" id="PTHR24320:SF148">
    <property type="entry name" value="NAD(P)-BINDING ROSSMANN-FOLD SUPERFAMILY PROTEIN"/>
    <property type="match status" value="1"/>
</dbReference>
<evidence type="ECO:0000313" key="4">
    <source>
        <dbReference type="Proteomes" id="UP000242875"/>
    </source>
</evidence>
<protein>
    <submittedName>
        <fullName evidence="3">Uncharacterized protein</fullName>
    </submittedName>
</protein>
<evidence type="ECO:0000256" key="2">
    <source>
        <dbReference type="ARBA" id="ARBA00023002"/>
    </source>
</evidence>
<dbReference type="EMBL" id="MVBO01000007">
    <property type="protein sequence ID" value="OZJ06086.1"/>
    <property type="molecule type" value="Genomic_DNA"/>
</dbReference>
<dbReference type="PANTHER" id="PTHR24320">
    <property type="entry name" value="RETINOL DEHYDROGENASE"/>
    <property type="match status" value="1"/>
</dbReference>
<evidence type="ECO:0000256" key="1">
    <source>
        <dbReference type="ARBA" id="ARBA00006484"/>
    </source>
</evidence>
<dbReference type="Gene3D" id="3.40.50.720">
    <property type="entry name" value="NAD(P)-binding Rossmann-like Domain"/>
    <property type="match status" value="1"/>
</dbReference>
<dbReference type="CDD" id="cd05327">
    <property type="entry name" value="retinol-DH_like_SDR_c_like"/>
    <property type="match status" value="1"/>
</dbReference>
<keyword evidence="4" id="KW-1185">Reference proteome</keyword>
<dbReference type="GO" id="GO:0016491">
    <property type="term" value="F:oxidoreductase activity"/>
    <property type="evidence" value="ECO:0007669"/>
    <property type="project" value="UniProtKB-KW"/>
</dbReference>
<dbReference type="OrthoDB" id="191139at2759"/>
<dbReference type="Pfam" id="PF00106">
    <property type="entry name" value="adh_short"/>
    <property type="match status" value="1"/>
</dbReference>
<sequence>MAFKWTTTAEEITEAYNVNLKGNVAIVTGANSGIGTETARVLALRGARVIIPCRTMEKAEGAITEIKKSVPNADMIPMQLELGDLSSVRCFAKAFLGLNLPLHILINNAGIMACPKSYTKDGFETQFGVNHLGHFLLVALLTDRLKASAPSRIVIVSSCGNAQMAPREGIDFDDLPANKQYNSFRRYGESKLANVWHAKELQRQFDAESVDITVTSLHPGAIRTNLQRSTGLAEFWDFVKTGSHWGSMLEEMRKIKTIGQGASTSVFCAVSPDVIKGEYYADNKVNRNLLHEEADNLDKARTLWKVSEQMVGLV</sequence>
<dbReference type="PRINTS" id="PR00081">
    <property type="entry name" value="GDHRDH"/>
</dbReference>
<organism evidence="3 4">
    <name type="scientific">Bifiguratus adelaidae</name>
    <dbReference type="NCBI Taxonomy" id="1938954"/>
    <lineage>
        <taxon>Eukaryota</taxon>
        <taxon>Fungi</taxon>
        <taxon>Fungi incertae sedis</taxon>
        <taxon>Mucoromycota</taxon>
        <taxon>Mucoromycotina</taxon>
        <taxon>Endogonomycetes</taxon>
        <taxon>Endogonales</taxon>
        <taxon>Endogonales incertae sedis</taxon>
        <taxon>Bifiguratus</taxon>
    </lineage>
</organism>
<dbReference type="InterPro" id="IPR036291">
    <property type="entry name" value="NAD(P)-bd_dom_sf"/>
</dbReference>
<comment type="caution">
    <text evidence="3">The sequence shown here is derived from an EMBL/GenBank/DDBJ whole genome shotgun (WGS) entry which is preliminary data.</text>
</comment>
<comment type="similarity">
    <text evidence="1">Belongs to the short-chain dehydrogenases/reductases (SDR) family.</text>
</comment>
<dbReference type="Proteomes" id="UP000242875">
    <property type="component" value="Unassembled WGS sequence"/>
</dbReference>
<accession>A0A261Y629</accession>
<dbReference type="SUPFAM" id="SSF51735">
    <property type="entry name" value="NAD(P)-binding Rossmann-fold domains"/>
    <property type="match status" value="1"/>
</dbReference>
<evidence type="ECO:0000313" key="3">
    <source>
        <dbReference type="EMBL" id="OZJ06086.1"/>
    </source>
</evidence>
<reference evidence="3 4" key="1">
    <citation type="journal article" date="2017" name="Mycologia">
        <title>Bifiguratus adelaidae, gen. et sp. nov., a new member of Mucoromycotina in endophytic and soil-dwelling habitats.</title>
        <authorList>
            <person name="Torres-Cruz T.J."/>
            <person name="Billingsley Tobias T.L."/>
            <person name="Almatruk M."/>
            <person name="Hesse C."/>
            <person name="Kuske C.R."/>
            <person name="Desiro A."/>
            <person name="Benucci G.M."/>
            <person name="Bonito G."/>
            <person name="Stajich J.E."/>
            <person name="Dunlap C."/>
            <person name="Arnold A.E."/>
            <person name="Porras-Alfaro A."/>
        </authorList>
    </citation>
    <scope>NUCLEOTIDE SEQUENCE [LARGE SCALE GENOMIC DNA]</scope>
    <source>
        <strain evidence="3 4">AZ0501</strain>
    </source>
</reference>
<dbReference type="AlphaFoldDB" id="A0A261Y629"/>
<name>A0A261Y629_9FUNG</name>
<dbReference type="InterPro" id="IPR002347">
    <property type="entry name" value="SDR_fam"/>
</dbReference>
<proteinExistence type="inferred from homology"/>
<keyword evidence="2" id="KW-0560">Oxidoreductase</keyword>